<dbReference type="Proteomes" id="UP000585614">
    <property type="component" value="Unassembled WGS sequence"/>
</dbReference>
<evidence type="ECO:0000313" key="2">
    <source>
        <dbReference type="Proteomes" id="UP000585614"/>
    </source>
</evidence>
<dbReference type="AlphaFoldDB" id="A0A7J7U134"/>
<protein>
    <submittedName>
        <fullName evidence="1">Uncharacterized protein</fullName>
    </submittedName>
</protein>
<name>A0A7J7U134_RHIFE</name>
<dbReference type="EMBL" id="JACAGC010000017">
    <property type="protein sequence ID" value="KAF6306525.1"/>
    <property type="molecule type" value="Genomic_DNA"/>
</dbReference>
<accession>A0A7J7U134</accession>
<comment type="caution">
    <text evidence="1">The sequence shown here is derived from an EMBL/GenBank/DDBJ whole genome shotgun (WGS) entry which is preliminary data.</text>
</comment>
<proteinExistence type="predicted"/>
<organism evidence="1 2">
    <name type="scientific">Rhinolophus ferrumequinum</name>
    <name type="common">Greater horseshoe bat</name>
    <dbReference type="NCBI Taxonomy" id="59479"/>
    <lineage>
        <taxon>Eukaryota</taxon>
        <taxon>Metazoa</taxon>
        <taxon>Chordata</taxon>
        <taxon>Craniata</taxon>
        <taxon>Vertebrata</taxon>
        <taxon>Euteleostomi</taxon>
        <taxon>Mammalia</taxon>
        <taxon>Eutheria</taxon>
        <taxon>Laurasiatheria</taxon>
        <taxon>Chiroptera</taxon>
        <taxon>Yinpterochiroptera</taxon>
        <taxon>Rhinolophoidea</taxon>
        <taxon>Rhinolophidae</taxon>
        <taxon>Rhinolophinae</taxon>
        <taxon>Rhinolophus</taxon>
    </lineage>
</organism>
<reference evidence="1 2" key="1">
    <citation type="journal article" date="2020" name="Nature">
        <title>Six reference-quality genomes reveal evolution of bat adaptations.</title>
        <authorList>
            <person name="Jebb D."/>
            <person name="Huang Z."/>
            <person name="Pippel M."/>
            <person name="Hughes G.M."/>
            <person name="Lavrichenko K."/>
            <person name="Devanna P."/>
            <person name="Winkler S."/>
            <person name="Jermiin L.S."/>
            <person name="Skirmuntt E.C."/>
            <person name="Katzourakis A."/>
            <person name="Burkitt-Gray L."/>
            <person name="Ray D.A."/>
            <person name="Sullivan K.A.M."/>
            <person name="Roscito J.G."/>
            <person name="Kirilenko B.M."/>
            <person name="Davalos L.M."/>
            <person name="Corthals A.P."/>
            <person name="Power M.L."/>
            <person name="Jones G."/>
            <person name="Ransome R.D."/>
            <person name="Dechmann D.K.N."/>
            <person name="Locatelli A.G."/>
            <person name="Puechmaille S.J."/>
            <person name="Fedrigo O."/>
            <person name="Jarvis E.D."/>
            <person name="Hiller M."/>
            <person name="Vernes S.C."/>
            <person name="Myers E.W."/>
            <person name="Teeling E.C."/>
        </authorList>
    </citation>
    <scope>NUCLEOTIDE SEQUENCE [LARGE SCALE GENOMIC DNA]</scope>
    <source>
        <strain evidence="1">MRhiFer1</strain>
        <tissue evidence="1">Lung</tissue>
    </source>
</reference>
<sequence length="136" mass="14944">MSHASSRNEPEHSVTVCEQPEGSLALARTHRWMWRGPSRQLSIRQLGDEAYAISVYSVVLCSLDLVNCVVLSLIPAVYPNAAEVKTHEISVALGTHTTGTMKALPNLHHFSRWLLTPLLGVWTLGSSFHLDSQIGS</sequence>
<gene>
    <name evidence="1" type="ORF">mRhiFer1_008630</name>
</gene>
<evidence type="ECO:0000313" key="1">
    <source>
        <dbReference type="EMBL" id="KAF6306525.1"/>
    </source>
</evidence>